<dbReference type="GO" id="GO:0006412">
    <property type="term" value="P:translation"/>
    <property type="evidence" value="ECO:0007669"/>
    <property type="project" value="InterPro"/>
</dbReference>
<evidence type="ECO:0000256" key="7">
    <source>
        <dbReference type="ARBA" id="ARBA00078869"/>
    </source>
</evidence>
<dbReference type="InterPro" id="IPR023575">
    <property type="entry name" value="Ribosomal_uS19_SF"/>
</dbReference>
<keyword evidence="3 8" id="KW-0687">Ribonucleoprotein</keyword>
<dbReference type="PROSITE" id="PS00323">
    <property type="entry name" value="RIBOSOMAL_S19"/>
    <property type="match status" value="1"/>
</dbReference>
<dbReference type="SUPFAM" id="SSF54570">
    <property type="entry name" value="Ribosomal protein S19"/>
    <property type="match status" value="1"/>
</dbReference>
<comment type="similarity">
    <text evidence="1 8">Belongs to the universal ribosomal protein uS19 family.</text>
</comment>
<dbReference type="FunFam" id="3.30.860.10:FF:000002">
    <property type="entry name" value="40S ribosomal protein S15"/>
    <property type="match status" value="1"/>
</dbReference>
<dbReference type="InterPro" id="IPR005713">
    <property type="entry name" value="Ribosomal_uS19_euk/arc"/>
</dbReference>
<comment type="caution">
    <text evidence="9">The sequence shown here is derived from an EMBL/GenBank/DDBJ whole genome shotgun (WGS) entry which is preliminary data.</text>
</comment>
<evidence type="ECO:0000256" key="6">
    <source>
        <dbReference type="ARBA" id="ARBA00045746"/>
    </source>
</evidence>
<dbReference type="EMBL" id="JBBHLL010000487">
    <property type="protein sequence ID" value="KAK7801853.1"/>
    <property type="molecule type" value="Genomic_DNA"/>
</dbReference>
<proteinExistence type="inferred from homology"/>
<dbReference type="HAMAP" id="MF_00531">
    <property type="entry name" value="Ribosomal_uS19"/>
    <property type="match status" value="1"/>
</dbReference>
<evidence type="ECO:0000256" key="1">
    <source>
        <dbReference type="ARBA" id="ARBA00007345"/>
    </source>
</evidence>
<gene>
    <name evidence="9" type="ORF">U0070_023333</name>
</gene>
<evidence type="ECO:0000256" key="4">
    <source>
        <dbReference type="ARBA" id="ARBA00035021"/>
    </source>
</evidence>
<dbReference type="PANTHER" id="PTHR11880:SF2">
    <property type="entry name" value="SMALL RIBOSOMAL SUBUNIT PROTEIN US19"/>
    <property type="match status" value="1"/>
</dbReference>
<protein>
    <recommendedName>
        <fullName evidence="5">40S ribosomal protein S15</fullName>
    </recommendedName>
    <alternativeName>
        <fullName evidence="7">RIG protein</fullName>
    </alternativeName>
</protein>
<organism evidence="9 10">
    <name type="scientific">Myodes glareolus</name>
    <name type="common">Bank vole</name>
    <name type="synonym">Clethrionomys glareolus</name>
    <dbReference type="NCBI Taxonomy" id="447135"/>
    <lineage>
        <taxon>Eukaryota</taxon>
        <taxon>Metazoa</taxon>
        <taxon>Chordata</taxon>
        <taxon>Craniata</taxon>
        <taxon>Vertebrata</taxon>
        <taxon>Euteleostomi</taxon>
        <taxon>Mammalia</taxon>
        <taxon>Eutheria</taxon>
        <taxon>Euarchontoglires</taxon>
        <taxon>Glires</taxon>
        <taxon>Rodentia</taxon>
        <taxon>Myomorpha</taxon>
        <taxon>Muroidea</taxon>
        <taxon>Cricetidae</taxon>
        <taxon>Arvicolinae</taxon>
        <taxon>Myodes</taxon>
    </lineage>
</organism>
<keyword evidence="2 8" id="KW-0689">Ribosomal protein</keyword>
<accession>A0AAW0HH45</accession>
<evidence type="ECO:0000313" key="10">
    <source>
        <dbReference type="Proteomes" id="UP001488838"/>
    </source>
</evidence>
<dbReference type="InterPro" id="IPR020934">
    <property type="entry name" value="Ribosomal_uS19_CS"/>
</dbReference>
<evidence type="ECO:0000256" key="2">
    <source>
        <dbReference type="ARBA" id="ARBA00022980"/>
    </source>
</evidence>
<feature type="non-terminal residue" evidence="9">
    <location>
        <position position="1"/>
    </location>
</feature>
<keyword evidence="10" id="KW-1185">Reference proteome</keyword>
<comment type="subunit">
    <text evidence="4">Component of the small ribosomal subunit.</text>
</comment>
<evidence type="ECO:0000256" key="8">
    <source>
        <dbReference type="RuleBase" id="RU003485"/>
    </source>
</evidence>
<dbReference type="Proteomes" id="UP001488838">
    <property type="component" value="Unassembled WGS sequence"/>
</dbReference>
<dbReference type="PRINTS" id="PR00975">
    <property type="entry name" value="RIBOSOMALS19"/>
</dbReference>
<reference evidence="9 10" key="1">
    <citation type="journal article" date="2023" name="bioRxiv">
        <title>Conserved and derived expression patterns and positive selection on dental genes reveal complex evolutionary context of ever-growing rodent molars.</title>
        <authorList>
            <person name="Calamari Z.T."/>
            <person name="Song A."/>
            <person name="Cohen E."/>
            <person name="Akter M."/>
            <person name="Roy R.D."/>
            <person name="Hallikas O."/>
            <person name="Christensen M.M."/>
            <person name="Li P."/>
            <person name="Marangoni P."/>
            <person name="Jernvall J."/>
            <person name="Klein O.D."/>
        </authorList>
    </citation>
    <scope>NUCLEOTIDE SEQUENCE [LARGE SCALE GENOMIC DNA]</scope>
    <source>
        <strain evidence="9">V071</strain>
    </source>
</reference>
<sequence>LFRVAAKMAEVEQKKKRTFRKFTYRGADLNQLLVTAPQKRRLNRGLWRKQRLLLKRLRKAKKEAPPMEKSEVVKTRLHNTTTLPEVVGSMVGVSNGKTFNQVEIKSEMIGRYLGEFSITYKPTKHGRPGIGAAHSSRFIPPQVAVVNKDSCSVK</sequence>
<dbReference type="Pfam" id="PF00203">
    <property type="entry name" value="Ribosomal_S19"/>
    <property type="match status" value="1"/>
</dbReference>
<dbReference type="GO" id="GO:0000028">
    <property type="term" value="P:ribosomal small subunit assembly"/>
    <property type="evidence" value="ECO:0007669"/>
    <property type="project" value="TreeGrafter"/>
</dbReference>
<comment type="function">
    <text evidence="6">Component of the small ribosomal subunit. The ribosome is a large ribonucleoprotein complex responsible for the synthesis of proteins in the cell.</text>
</comment>
<dbReference type="GO" id="GO:0003723">
    <property type="term" value="F:RNA binding"/>
    <property type="evidence" value="ECO:0007669"/>
    <property type="project" value="InterPro"/>
</dbReference>
<dbReference type="GO" id="GO:0022627">
    <property type="term" value="C:cytosolic small ribosomal subunit"/>
    <property type="evidence" value="ECO:0007669"/>
    <property type="project" value="TreeGrafter"/>
</dbReference>
<dbReference type="NCBIfam" id="TIGR01025">
    <property type="entry name" value="uS19_arch"/>
    <property type="match status" value="1"/>
</dbReference>
<dbReference type="InterPro" id="IPR002222">
    <property type="entry name" value="Ribosomal_uS19"/>
</dbReference>
<evidence type="ECO:0000256" key="3">
    <source>
        <dbReference type="ARBA" id="ARBA00023274"/>
    </source>
</evidence>
<dbReference type="PANTHER" id="PTHR11880">
    <property type="entry name" value="RIBOSOMAL PROTEIN S19P FAMILY MEMBER"/>
    <property type="match status" value="1"/>
</dbReference>
<dbReference type="AlphaFoldDB" id="A0AAW0HH45"/>
<name>A0AAW0HH45_MYOGA</name>
<evidence type="ECO:0000313" key="9">
    <source>
        <dbReference type="EMBL" id="KAK7801853.1"/>
    </source>
</evidence>
<dbReference type="Gene3D" id="3.30.860.10">
    <property type="entry name" value="30s Ribosomal Protein S19, Chain A"/>
    <property type="match status" value="1"/>
</dbReference>
<dbReference type="PIRSF" id="PIRSF002144">
    <property type="entry name" value="Ribosomal_S19"/>
    <property type="match status" value="1"/>
</dbReference>
<evidence type="ECO:0000256" key="5">
    <source>
        <dbReference type="ARBA" id="ARBA00035469"/>
    </source>
</evidence>
<dbReference type="GO" id="GO:0003735">
    <property type="term" value="F:structural constituent of ribosome"/>
    <property type="evidence" value="ECO:0007669"/>
    <property type="project" value="InterPro"/>
</dbReference>